<accession>A0A3B0UZ12</accession>
<reference evidence="2" key="1">
    <citation type="submission" date="2018-06" db="EMBL/GenBank/DDBJ databases">
        <authorList>
            <person name="Zhirakovskaya E."/>
        </authorList>
    </citation>
    <scope>NUCLEOTIDE SEQUENCE</scope>
</reference>
<organism evidence="2">
    <name type="scientific">hydrothermal vent metagenome</name>
    <dbReference type="NCBI Taxonomy" id="652676"/>
    <lineage>
        <taxon>unclassified sequences</taxon>
        <taxon>metagenomes</taxon>
        <taxon>ecological metagenomes</taxon>
    </lineage>
</organism>
<dbReference type="InterPro" id="IPR038989">
    <property type="entry name" value="UbiJ"/>
</dbReference>
<keyword evidence="1" id="KW-0175">Coiled coil</keyword>
<dbReference type="GO" id="GO:0006744">
    <property type="term" value="P:ubiquinone biosynthetic process"/>
    <property type="evidence" value="ECO:0007669"/>
    <property type="project" value="InterPro"/>
</dbReference>
<protein>
    <recommendedName>
        <fullName evidence="3">Protein YigP (COG3165) clustered with ubiquinone biosynthetic genes</fullName>
    </recommendedName>
</protein>
<sequence length="216" mass="24486">MNTDKQTQIPPENQSKWFEEAFIDVVNTAMNKSISYDLVSVKKLNSFANKVIKVELLSTPFEFFIKIINQEVLISKFHTGDINTTIKGTPIAIFAMNAEEPIAGIRNVEIYGDANTGQFFAKWLKNLNPSWEEAWCDLLGDDMGVRASNLISGILDFGKKLKDSVITNTQEYLLKESQELITPAQMEEFLDDVDELKADTARLEQQIKIFKSHSDN</sequence>
<feature type="coiled-coil region" evidence="1">
    <location>
        <begin position="186"/>
        <end position="213"/>
    </location>
</feature>
<evidence type="ECO:0008006" key="3">
    <source>
        <dbReference type="Google" id="ProtNLM"/>
    </source>
</evidence>
<evidence type="ECO:0000313" key="2">
    <source>
        <dbReference type="EMBL" id="VAW33910.1"/>
    </source>
</evidence>
<dbReference type="AlphaFoldDB" id="A0A3B0UZ12"/>
<dbReference type="PANTHER" id="PTHR38693:SF1">
    <property type="entry name" value="UBIQUINONE BIOSYNTHESIS ACCESSORY FACTOR UBIJ"/>
    <property type="match status" value="1"/>
</dbReference>
<evidence type="ECO:0000256" key="1">
    <source>
        <dbReference type="SAM" id="Coils"/>
    </source>
</evidence>
<dbReference type="PANTHER" id="PTHR38693">
    <property type="entry name" value="UBIQUINONE BIOSYNTHESIS PROTEIN UBIJ"/>
    <property type="match status" value="1"/>
</dbReference>
<proteinExistence type="predicted"/>
<dbReference type="EMBL" id="UOEW01000048">
    <property type="protein sequence ID" value="VAW33910.1"/>
    <property type="molecule type" value="Genomic_DNA"/>
</dbReference>
<name>A0A3B0UZ12_9ZZZZ</name>
<gene>
    <name evidence="2" type="ORF">MNBD_GAMMA01-740</name>
</gene>